<protein>
    <submittedName>
        <fullName evidence="6">TetR/AcrR family transcriptional regulator</fullName>
    </submittedName>
</protein>
<keyword evidence="3" id="KW-0804">Transcription</keyword>
<keyword evidence="2 4" id="KW-0238">DNA-binding</keyword>
<dbReference type="InterPro" id="IPR009057">
    <property type="entry name" value="Homeodomain-like_sf"/>
</dbReference>
<evidence type="ECO:0000256" key="1">
    <source>
        <dbReference type="ARBA" id="ARBA00023015"/>
    </source>
</evidence>
<reference evidence="6 7" key="1">
    <citation type="submission" date="2020-07" db="EMBL/GenBank/DDBJ databases">
        <title>Endozoicomonas sp. nov., isolated from sediment.</title>
        <authorList>
            <person name="Gu T."/>
        </authorList>
    </citation>
    <scope>NUCLEOTIDE SEQUENCE [LARGE SCALE GENOMIC DNA]</scope>
    <source>
        <strain evidence="6 7">SM1973</strain>
    </source>
</reference>
<sequence length="184" mass="21218">MCNTRQKILEAGVKELAANPNASMEAIATSAGVSRMTINRYFSNRKKLLENIVLYVFEKYQMILDEAVELHEKPVEQLKYYVHSSIAFGDIATVLKHHADFDESEHDPNTCQFSDTNKKLKKIITRMQRSKQIRRGVPVFWVLQLLDSILFTSWESIKQGRSTEKEVLLLAWDSFSHAVLKEVD</sequence>
<dbReference type="Proteomes" id="UP000569732">
    <property type="component" value="Unassembled WGS sequence"/>
</dbReference>
<dbReference type="AlphaFoldDB" id="A0A853I449"/>
<comment type="caution">
    <text evidence="6">The sequence shown here is derived from an EMBL/GenBank/DDBJ whole genome shotgun (WGS) entry which is preliminary data.</text>
</comment>
<evidence type="ECO:0000256" key="3">
    <source>
        <dbReference type="ARBA" id="ARBA00023163"/>
    </source>
</evidence>
<dbReference type="PANTHER" id="PTHR30055">
    <property type="entry name" value="HTH-TYPE TRANSCRIPTIONAL REGULATOR RUTR"/>
    <property type="match status" value="1"/>
</dbReference>
<evidence type="ECO:0000256" key="4">
    <source>
        <dbReference type="PROSITE-ProRule" id="PRU00335"/>
    </source>
</evidence>
<dbReference type="EMBL" id="JACCKB010000025">
    <property type="protein sequence ID" value="NYZ67419.1"/>
    <property type="molecule type" value="Genomic_DNA"/>
</dbReference>
<evidence type="ECO:0000313" key="6">
    <source>
        <dbReference type="EMBL" id="NYZ67419.1"/>
    </source>
</evidence>
<feature type="domain" description="HTH tetR-type" evidence="5">
    <location>
        <begin position="2"/>
        <end position="60"/>
    </location>
</feature>
<keyword evidence="1" id="KW-0805">Transcription regulation</keyword>
<dbReference type="InterPro" id="IPR050109">
    <property type="entry name" value="HTH-type_TetR-like_transc_reg"/>
</dbReference>
<proteinExistence type="predicted"/>
<feature type="DNA-binding region" description="H-T-H motif" evidence="4">
    <location>
        <begin position="23"/>
        <end position="42"/>
    </location>
</feature>
<keyword evidence="7" id="KW-1185">Reference proteome</keyword>
<evidence type="ECO:0000259" key="5">
    <source>
        <dbReference type="PROSITE" id="PS50977"/>
    </source>
</evidence>
<dbReference type="GO" id="GO:0003700">
    <property type="term" value="F:DNA-binding transcription factor activity"/>
    <property type="evidence" value="ECO:0007669"/>
    <property type="project" value="TreeGrafter"/>
</dbReference>
<dbReference type="SUPFAM" id="SSF46689">
    <property type="entry name" value="Homeodomain-like"/>
    <property type="match status" value="1"/>
</dbReference>
<dbReference type="PANTHER" id="PTHR30055:SF234">
    <property type="entry name" value="HTH-TYPE TRANSCRIPTIONAL REGULATOR BETI"/>
    <property type="match status" value="1"/>
</dbReference>
<evidence type="ECO:0000256" key="2">
    <source>
        <dbReference type="ARBA" id="ARBA00023125"/>
    </source>
</evidence>
<dbReference type="Gene3D" id="1.10.357.10">
    <property type="entry name" value="Tetracycline Repressor, domain 2"/>
    <property type="match status" value="1"/>
</dbReference>
<accession>A0A853I449</accession>
<dbReference type="Pfam" id="PF00440">
    <property type="entry name" value="TetR_N"/>
    <property type="match status" value="1"/>
</dbReference>
<evidence type="ECO:0000313" key="7">
    <source>
        <dbReference type="Proteomes" id="UP000569732"/>
    </source>
</evidence>
<dbReference type="RefSeq" id="WP_180569442.1">
    <property type="nucleotide sequence ID" value="NZ_JACCKB010000025.1"/>
</dbReference>
<dbReference type="InterPro" id="IPR001647">
    <property type="entry name" value="HTH_TetR"/>
</dbReference>
<organism evidence="6 7">
    <name type="scientific">Spartinivicinus marinus</name>
    <dbReference type="NCBI Taxonomy" id="2994442"/>
    <lineage>
        <taxon>Bacteria</taxon>
        <taxon>Pseudomonadati</taxon>
        <taxon>Pseudomonadota</taxon>
        <taxon>Gammaproteobacteria</taxon>
        <taxon>Oceanospirillales</taxon>
        <taxon>Zooshikellaceae</taxon>
        <taxon>Spartinivicinus</taxon>
    </lineage>
</organism>
<dbReference type="GO" id="GO:0000976">
    <property type="term" value="F:transcription cis-regulatory region binding"/>
    <property type="evidence" value="ECO:0007669"/>
    <property type="project" value="TreeGrafter"/>
</dbReference>
<gene>
    <name evidence="6" type="ORF">H0A36_15485</name>
</gene>
<name>A0A853I449_9GAMM</name>
<dbReference type="PROSITE" id="PS50977">
    <property type="entry name" value="HTH_TETR_2"/>
    <property type="match status" value="1"/>
</dbReference>